<dbReference type="EMBL" id="CP041242">
    <property type="protein sequence ID" value="QDH69201.1"/>
    <property type="molecule type" value="Genomic_DNA"/>
</dbReference>
<name>A0A514BP87_9GAMM</name>
<evidence type="ECO:0000256" key="6">
    <source>
        <dbReference type="ARBA" id="ARBA00023180"/>
    </source>
</evidence>
<dbReference type="SUPFAM" id="SSF48537">
    <property type="entry name" value="Phospholipase C/P1 nuclease"/>
    <property type="match status" value="1"/>
</dbReference>
<dbReference type="GO" id="GO:0046872">
    <property type="term" value="F:metal ion binding"/>
    <property type="evidence" value="ECO:0007669"/>
    <property type="project" value="UniProtKB-KW"/>
</dbReference>
<keyword evidence="3" id="KW-0255">Endonuclease</keyword>
<dbReference type="InterPro" id="IPR008947">
    <property type="entry name" value="PLipase_C/P1_nuclease_dom_sf"/>
</dbReference>
<dbReference type="KEGG" id="lyj:FKV23_03135"/>
<dbReference type="InterPro" id="IPR003154">
    <property type="entry name" value="S1/P1nuclease"/>
</dbReference>
<gene>
    <name evidence="7" type="ORF">FKV23_03135</name>
</gene>
<keyword evidence="6" id="KW-0325">Glycoprotein</keyword>
<dbReference type="AlphaFoldDB" id="A0A514BP87"/>
<dbReference type="GO" id="GO:0016788">
    <property type="term" value="F:hydrolase activity, acting on ester bonds"/>
    <property type="evidence" value="ECO:0007669"/>
    <property type="project" value="InterPro"/>
</dbReference>
<dbReference type="OrthoDB" id="267579at2"/>
<dbReference type="GO" id="GO:0003676">
    <property type="term" value="F:nucleic acid binding"/>
    <property type="evidence" value="ECO:0007669"/>
    <property type="project" value="InterPro"/>
</dbReference>
<proteinExistence type="predicted"/>
<dbReference type="GO" id="GO:0006308">
    <property type="term" value="P:DNA catabolic process"/>
    <property type="evidence" value="ECO:0007669"/>
    <property type="project" value="InterPro"/>
</dbReference>
<accession>A0A514BP87</accession>
<evidence type="ECO:0000256" key="5">
    <source>
        <dbReference type="ARBA" id="ARBA00023157"/>
    </source>
</evidence>
<keyword evidence="4" id="KW-0378">Hydrolase</keyword>
<organism evidence="7 8">
    <name type="scientific">Marilutibacter alkalisoli</name>
    <dbReference type="NCBI Taxonomy" id="2591633"/>
    <lineage>
        <taxon>Bacteria</taxon>
        <taxon>Pseudomonadati</taxon>
        <taxon>Pseudomonadota</taxon>
        <taxon>Gammaproteobacteria</taxon>
        <taxon>Lysobacterales</taxon>
        <taxon>Lysobacteraceae</taxon>
        <taxon>Marilutibacter</taxon>
    </lineage>
</organism>
<dbReference type="PANTHER" id="PTHR33146">
    <property type="entry name" value="ENDONUCLEASE 4"/>
    <property type="match status" value="1"/>
</dbReference>
<dbReference type="Proteomes" id="UP000317199">
    <property type="component" value="Chromosome"/>
</dbReference>
<protein>
    <submittedName>
        <fullName evidence="7">S1/P1 nuclease</fullName>
    </submittedName>
</protein>
<evidence type="ECO:0000313" key="7">
    <source>
        <dbReference type="EMBL" id="QDH69201.1"/>
    </source>
</evidence>
<dbReference type="CDD" id="cd11010">
    <property type="entry name" value="S1-P1_nuclease"/>
    <property type="match status" value="1"/>
</dbReference>
<evidence type="ECO:0000256" key="4">
    <source>
        <dbReference type="ARBA" id="ARBA00022801"/>
    </source>
</evidence>
<keyword evidence="5" id="KW-1015">Disulfide bond</keyword>
<keyword evidence="2" id="KW-0479">Metal-binding</keyword>
<evidence type="ECO:0000313" key="8">
    <source>
        <dbReference type="Proteomes" id="UP000317199"/>
    </source>
</evidence>
<evidence type="ECO:0000256" key="3">
    <source>
        <dbReference type="ARBA" id="ARBA00022759"/>
    </source>
</evidence>
<dbReference type="PANTHER" id="PTHR33146:SF26">
    <property type="entry name" value="ENDONUCLEASE 4"/>
    <property type="match status" value="1"/>
</dbReference>
<evidence type="ECO:0000256" key="1">
    <source>
        <dbReference type="ARBA" id="ARBA00022722"/>
    </source>
</evidence>
<dbReference type="RefSeq" id="WP_141622543.1">
    <property type="nucleotide sequence ID" value="NZ_CP041242.1"/>
</dbReference>
<dbReference type="Pfam" id="PF02265">
    <property type="entry name" value="S1-P1_nuclease"/>
    <property type="match status" value="1"/>
</dbReference>
<dbReference type="GO" id="GO:0004519">
    <property type="term" value="F:endonuclease activity"/>
    <property type="evidence" value="ECO:0007669"/>
    <property type="project" value="UniProtKB-KW"/>
</dbReference>
<sequence>MTRLLSCLLAIALLIPVPVAAWGPLGHRLIAGLAWDGMTPEARAEALALLEGEDDPTLAGIANWADQLRAEDPDLGRRSARWHYVNIAEDDCHYIAARHCKGGNCVVEAINDQAAILADRSRPRAERLQALKFVVHFVGDVHQPLHAGHGHDKGGNTVQISIDDGSRDGRGSNLHALWDSGLLNSARLDEAQWLARLRTLPAPVHAPATGSAARWAEASCSAVIQPGFYPAGPKVGRRYMDQWRPVAEAQLRAGGQRLADMLNAALASSQGN</sequence>
<keyword evidence="8" id="KW-1185">Reference proteome</keyword>
<dbReference type="Gene3D" id="1.10.575.10">
    <property type="entry name" value="P1 Nuclease"/>
    <property type="match status" value="1"/>
</dbReference>
<reference evidence="7 8" key="1">
    <citation type="submission" date="2019-06" db="EMBL/GenBank/DDBJ databases">
        <title>Lysobacter alkalisoli sp. nov. isolated from saline-alkali soil.</title>
        <authorList>
            <person name="Sun J.-Q."/>
            <person name="Xu L."/>
        </authorList>
    </citation>
    <scope>NUCLEOTIDE SEQUENCE [LARGE SCALE GENOMIC DNA]</scope>
    <source>
        <strain evidence="7 8">SJ-36</strain>
    </source>
</reference>
<keyword evidence="1" id="KW-0540">Nuclease</keyword>
<evidence type="ECO:0000256" key="2">
    <source>
        <dbReference type="ARBA" id="ARBA00022723"/>
    </source>
</evidence>